<protein>
    <submittedName>
        <fullName evidence="2">Uncharacterized protein</fullName>
    </submittedName>
</protein>
<organism evidence="2 3">
    <name type="scientific">Parvibium lacunae</name>
    <dbReference type="NCBI Taxonomy" id="1888893"/>
    <lineage>
        <taxon>Bacteria</taxon>
        <taxon>Pseudomonadati</taxon>
        <taxon>Pseudomonadota</taxon>
        <taxon>Betaproteobacteria</taxon>
        <taxon>Burkholderiales</taxon>
        <taxon>Alcaligenaceae</taxon>
        <taxon>Parvibium</taxon>
    </lineage>
</organism>
<reference evidence="2 3" key="1">
    <citation type="journal article" date="2018" name="Int. J. Syst. Evol. Microbiol.">
        <title>Parvibium lacunae gen. nov., sp. nov., a new member of the family Alcaligenaceae isolated from a freshwater pond.</title>
        <authorList>
            <person name="Chen W.M."/>
            <person name="Xie P.B."/>
            <person name="Hsu M.Y."/>
            <person name="Sheu S.Y."/>
        </authorList>
    </citation>
    <scope>NUCLEOTIDE SEQUENCE [LARGE SCALE GENOMIC DNA]</scope>
    <source>
        <strain evidence="2 3">KMB9</strain>
    </source>
</reference>
<keyword evidence="1" id="KW-0732">Signal</keyword>
<dbReference type="Proteomes" id="UP000252357">
    <property type="component" value="Unassembled WGS sequence"/>
</dbReference>
<sequence>MVSGNLVLNKILLGLCLLVFNVAAMADSACDKPIEDLRTWAKTPAPNLHILGETYDEKMVYYSVVYIEGLRERQVYIKTIFLSKIGCAMEETRVGLDEKRFLVSRKSKANCESDHSLYNKKVVGDYFYYQDKYSHIILEHDERYLRAPASKKDCYFLWQHLYKPLSVYNK</sequence>
<evidence type="ECO:0000313" key="3">
    <source>
        <dbReference type="Proteomes" id="UP000252357"/>
    </source>
</evidence>
<name>A0A368KZS4_9BURK</name>
<dbReference type="EMBL" id="QPGB01000005">
    <property type="protein sequence ID" value="RCS56805.1"/>
    <property type="molecule type" value="Genomic_DNA"/>
</dbReference>
<dbReference type="AlphaFoldDB" id="A0A368KZS4"/>
<feature type="chain" id="PRO_5016820045" evidence="1">
    <location>
        <begin position="27"/>
        <end position="170"/>
    </location>
</feature>
<accession>A0A368KZS4</accession>
<evidence type="ECO:0000313" key="2">
    <source>
        <dbReference type="EMBL" id="RCS56805.1"/>
    </source>
</evidence>
<proteinExistence type="predicted"/>
<gene>
    <name evidence="2" type="ORF">DU000_10720</name>
</gene>
<keyword evidence="3" id="KW-1185">Reference proteome</keyword>
<evidence type="ECO:0000256" key="1">
    <source>
        <dbReference type="SAM" id="SignalP"/>
    </source>
</evidence>
<feature type="signal peptide" evidence="1">
    <location>
        <begin position="1"/>
        <end position="26"/>
    </location>
</feature>
<comment type="caution">
    <text evidence="2">The sequence shown here is derived from an EMBL/GenBank/DDBJ whole genome shotgun (WGS) entry which is preliminary data.</text>
</comment>